<keyword evidence="3" id="KW-1133">Transmembrane helix</keyword>
<evidence type="ECO:0000313" key="5">
    <source>
        <dbReference type="WBParaSite" id="TREG1_34490.1"/>
    </source>
</evidence>
<evidence type="ECO:0000256" key="2">
    <source>
        <dbReference type="SAM" id="MobiDB-lite"/>
    </source>
</evidence>
<keyword evidence="3" id="KW-0472">Membrane</keyword>
<organism evidence="4 5">
    <name type="scientific">Trichobilharzia regenti</name>
    <name type="common">Nasal bird schistosome</name>
    <dbReference type="NCBI Taxonomy" id="157069"/>
    <lineage>
        <taxon>Eukaryota</taxon>
        <taxon>Metazoa</taxon>
        <taxon>Spiralia</taxon>
        <taxon>Lophotrochozoa</taxon>
        <taxon>Platyhelminthes</taxon>
        <taxon>Trematoda</taxon>
        <taxon>Digenea</taxon>
        <taxon>Strigeidida</taxon>
        <taxon>Schistosomatoidea</taxon>
        <taxon>Schistosomatidae</taxon>
        <taxon>Trichobilharzia</taxon>
    </lineage>
</organism>
<evidence type="ECO:0000256" key="1">
    <source>
        <dbReference type="SAM" id="Coils"/>
    </source>
</evidence>
<dbReference type="Proteomes" id="UP000050795">
    <property type="component" value="Unassembled WGS sequence"/>
</dbReference>
<feature type="region of interest" description="Disordered" evidence="2">
    <location>
        <begin position="235"/>
        <end position="373"/>
    </location>
</feature>
<evidence type="ECO:0000313" key="4">
    <source>
        <dbReference type="Proteomes" id="UP000050795"/>
    </source>
</evidence>
<feature type="compositionally biased region" description="Basic residues" evidence="2">
    <location>
        <begin position="265"/>
        <end position="306"/>
    </location>
</feature>
<keyword evidence="4" id="KW-1185">Reference proteome</keyword>
<feature type="compositionally biased region" description="Basic and acidic residues" evidence="2">
    <location>
        <begin position="360"/>
        <end position="372"/>
    </location>
</feature>
<dbReference type="WBParaSite" id="TREG1_34490.1">
    <property type="protein sequence ID" value="TREG1_34490.1"/>
    <property type="gene ID" value="TREG1_34490"/>
</dbReference>
<reference evidence="4" key="1">
    <citation type="submission" date="2022-06" db="EMBL/GenBank/DDBJ databases">
        <authorList>
            <person name="Berger JAMES D."/>
            <person name="Berger JAMES D."/>
        </authorList>
    </citation>
    <scope>NUCLEOTIDE SEQUENCE [LARGE SCALE GENOMIC DNA]</scope>
</reference>
<feature type="compositionally biased region" description="Acidic residues" evidence="2">
    <location>
        <begin position="250"/>
        <end position="259"/>
    </location>
</feature>
<keyword evidence="1" id="KW-0175">Coiled coil</keyword>
<keyword evidence="3" id="KW-0812">Transmembrane</keyword>
<feature type="compositionally biased region" description="Low complexity" evidence="2">
    <location>
        <begin position="345"/>
        <end position="359"/>
    </location>
</feature>
<accession>A0AA85JSY9</accession>
<feature type="coiled-coil region" evidence="1">
    <location>
        <begin position="396"/>
        <end position="430"/>
    </location>
</feature>
<evidence type="ECO:0000256" key="3">
    <source>
        <dbReference type="SAM" id="Phobius"/>
    </source>
</evidence>
<proteinExistence type="predicted"/>
<reference evidence="5" key="2">
    <citation type="submission" date="2023-11" db="UniProtKB">
        <authorList>
            <consortium name="WormBaseParasite"/>
        </authorList>
    </citation>
    <scope>IDENTIFICATION</scope>
</reference>
<feature type="transmembrane region" description="Helical" evidence="3">
    <location>
        <begin position="193"/>
        <end position="220"/>
    </location>
</feature>
<dbReference type="AlphaFoldDB" id="A0AA85JSY9"/>
<name>A0AA85JSY9_TRIRE</name>
<evidence type="ECO:0008006" key="6">
    <source>
        <dbReference type="Google" id="ProtNLM"/>
    </source>
</evidence>
<sequence>MVSEIKNMNEKADDGYSLLSYLKVLPGHSDNRRLKVKWDWSSMEIAQSLLQQAKILYYNNFDVDISGQEIIQDYKVKEFDLTNLHPDTKYLICFRVTRKRFLSLDLSNNESVTVKPPPPLLLRSNITKASERNSSVNNPYRRNIVLEKTGASQLIFNDNSPLNRSHRLHSINMPKMNDEYVAEMKCQVTFTQFLHWTAILCSLIGIIIALILSITIFLVLKSRAYRTKHHDRKMFLNQKGQSSARRIGSGEDDEEDGEDMSSANKLRHPHNHPHHPHHHHHHHHHHQHPHSAYHQHHHHHCHHVPHTHNQNQQHSHHHCHLNSSKKSLVVKQEHSTRCPNHQKTKSSSSSSLSSPSCLKSSDKTGIIRDKSSRHNLTTTELVCETHSTKPNNNNNNNKTTNELHLSEKQLEDWENELKNIEESNDTVDDNTKKSIPVVKPPDVVKNNISIPTVNSVKTQKTSQSIPQDSVTLLESIESVKEMETKRTVSFKDDTPVQIQINQNPVKKDVHLTNMTSTQHSTSYDSHNDDIMYNLSKPISISARESHLIHSRHQIPENLISDGNNDSLLFNSTHSINKQVNVNKNLSYSSHNKDYNKKYEICSPLLSDIEQKPQSSSFHDKNLADNLV</sequence>
<protein>
    <recommendedName>
        <fullName evidence="6">Fibronectin type-III domain-containing protein</fullName>
    </recommendedName>
</protein>